<keyword evidence="3" id="KW-1185">Reference proteome</keyword>
<accession>A0ABM8CBM8</accession>
<evidence type="ECO:0000313" key="3">
    <source>
        <dbReference type="Proteomes" id="UP001163336"/>
    </source>
</evidence>
<evidence type="ECO:0000313" key="2">
    <source>
        <dbReference type="EMBL" id="BDT60710.1"/>
    </source>
</evidence>
<protein>
    <submittedName>
        <fullName evidence="2">Uncharacterized protein</fullName>
    </submittedName>
</protein>
<evidence type="ECO:0000256" key="1">
    <source>
        <dbReference type="SAM" id="SignalP"/>
    </source>
</evidence>
<keyword evidence="1" id="KW-0732">Signal</keyword>
<feature type="signal peptide" evidence="1">
    <location>
        <begin position="1"/>
        <end position="25"/>
    </location>
</feature>
<dbReference type="EMBL" id="AP026966">
    <property type="protein sequence ID" value="BDT60710.1"/>
    <property type="molecule type" value="Genomic_DNA"/>
</dbReference>
<organism evidence="2 3">
    <name type="scientific">Massilia varians</name>
    <dbReference type="NCBI Taxonomy" id="457921"/>
    <lineage>
        <taxon>Bacteria</taxon>
        <taxon>Pseudomonadati</taxon>
        <taxon>Pseudomonadota</taxon>
        <taxon>Betaproteobacteria</taxon>
        <taxon>Burkholderiales</taxon>
        <taxon>Oxalobacteraceae</taxon>
        <taxon>Telluria group</taxon>
        <taxon>Massilia</taxon>
    </lineage>
</organism>
<sequence>MHPLLKLPVLSLLAACLLCALPAHARAAGPEDLPMVEVKAAARMRLLPYRPLFYPMAKAVQKSLAGRAALAVQLRPIRAGVRTDDLALWLEGGGESLPLRADDHGLYIVPVADRIAQEDGGFLINKHPSELRANLVLVPTLAPDAWTIGELRRLLRDVHATIDPLVPWHHRFLNWAAMRRLGVSVCSLSPRAQVEVVDGTRLLARYPTSEPSRNHANSPVYCHRFTGNEELDPRARLVLPDDAQLLLI</sequence>
<proteinExistence type="predicted"/>
<reference evidence="2" key="1">
    <citation type="submission" date="2022-11" db="EMBL/GenBank/DDBJ databases">
        <title>Isolation and characterization of PLA-degrading bacterium Massilia sp. from Antarctic soil.</title>
        <authorList>
            <person name="Sato K."/>
            <person name="Gomez-Fuentes C."/>
            <person name="Ahmad S.A."/>
            <person name="Zulkharnain A."/>
        </authorList>
    </citation>
    <scope>NUCLEOTIDE SEQUENCE</scope>
    <source>
        <strain evidence="2">N-3</strain>
    </source>
</reference>
<dbReference type="RefSeq" id="WP_281910026.1">
    <property type="nucleotide sequence ID" value="NZ_AP026966.1"/>
</dbReference>
<name>A0ABM8CBM8_9BURK</name>
<feature type="chain" id="PRO_5045272097" evidence="1">
    <location>
        <begin position="26"/>
        <end position="248"/>
    </location>
</feature>
<gene>
    <name evidence="2" type="ORF">MasN3_42040</name>
</gene>
<dbReference type="Proteomes" id="UP001163336">
    <property type="component" value="Chromosome"/>
</dbReference>